<proteinExistence type="predicted"/>
<accession>A0A1K0JLR1</accession>
<dbReference type="EMBL" id="FMSH01000514">
    <property type="protein sequence ID" value="SCV00012.1"/>
    <property type="molecule type" value="Genomic_DNA"/>
</dbReference>
<organism evidence="2">
    <name type="scientific">Cupriavidus necator</name>
    <name type="common">Alcaligenes eutrophus</name>
    <name type="synonym">Ralstonia eutropha</name>
    <dbReference type="NCBI Taxonomy" id="106590"/>
    <lineage>
        <taxon>Bacteria</taxon>
        <taxon>Pseudomonadati</taxon>
        <taxon>Pseudomonadota</taxon>
        <taxon>Betaproteobacteria</taxon>
        <taxon>Burkholderiales</taxon>
        <taxon>Burkholderiaceae</taxon>
        <taxon>Cupriavidus</taxon>
    </lineage>
</organism>
<protein>
    <recommendedName>
        <fullName evidence="3">EamA domain-containing protein</fullName>
    </recommendedName>
</protein>
<dbReference type="InterPro" id="IPR037185">
    <property type="entry name" value="EmrE-like"/>
</dbReference>
<keyword evidence="1" id="KW-0472">Membrane</keyword>
<evidence type="ECO:0000313" key="2">
    <source>
        <dbReference type="EMBL" id="SCV00012.1"/>
    </source>
</evidence>
<sequence>MAGTWQGSQTLSASYAYVNPPVALAMGAWLGGEQIAPQTLGAVMLILVARAVLSLGTLRTARAQAA</sequence>
<dbReference type="AlphaFoldDB" id="A0A1K0JLR1"/>
<keyword evidence="1" id="KW-0812">Transmembrane</keyword>
<dbReference type="SUPFAM" id="SSF103481">
    <property type="entry name" value="Multidrug resistance efflux transporter EmrE"/>
    <property type="match status" value="1"/>
</dbReference>
<feature type="transmembrane region" description="Helical" evidence="1">
    <location>
        <begin position="35"/>
        <end position="53"/>
    </location>
</feature>
<name>A0A1K0JLR1_CUPNE</name>
<evidence type="ECO:0008006" key="3">
    <source>
        <dbReference type="Google" id="ProtNLM"/>
    </source>
</evidence>
<evidence type="ECO:0000256" key="1">
    <source>
        <dbReference type="SAM" id="Phobius"/>
    </source>
</evidence>
<keyword evidence="1" id="KW-1133">Transmembrane helix</keyword>
<gene>
    <name evidence="2" type="ORF">CNECB9_660018</name>
</gene>
<reference evidence="2" key="1">
    <citation type="submission" date="2016-09" db="EMBL/GenBank/DDBJ databases">
        <authorList>
            <person name="Capua I."/>
            <person name="De Benedictis P."/>
            <person name="Joannis T."/>
            <person name="Lombin L.H."/>
            <person name="Cattoli G."/>
        </authorList>
    </citation>
    <scope>NUCLEOTIDE SEQUENCE</scope>
    <source>
        <strain evidence="2">B9</strain>
    </source>
</reference>